<name>A0AAE1PVL0_9EUCA</name>
<keyword evidence="3" id="KW-1185">Reference proteome</keyword>
<organism evidence="2 3">
    <name type="scientific">Petrolisthes manimaculis</name>
    <dbReference type="NCBI Taxonomy" id="1843537"/>
    <lineage>
        <taxon>Eukaryota</taxon>
        <taxon>Metazoa</taxon>
        <taxon>Ecdysozoa</taxon>
        <taxon>Arthropoda</taxon>
        <taxon>Crustacea</taxon>
        <taxon>Multicrustacea</taxon>
        <taxon>Malacostraca</taxon>
        <taxon>Eumalacostraca</taxon>
        <taxon>Eucarida</taxon>
        <taxon>Decapoda</taxon>
        <taxon>Pleocyemata</taxon>
        <taxon>Anomura</taxon>
        <taxon>Galatheoidea</taxon>
        <taxon>Porcellanidae</taxon>
        <taxon>Petrolisthes</taxon>
    </lineage>
</organism>
<accession>A0AAE1PVL0</accession>
<feature type="region of interest" description="Disordered" evidence="1">
    <location>
        <begin position="1"/>
        <end position="21"/>
    </location>
</feature>
<gene>
    <name evidence="2" type="ORF">Pmani_013617</name>
</gene>
<protein>
    <submittedName>
        <fullName evidence="2">Uncharacterized protein</fullName>
    </submittedName>
</protein>
<comment type="caution">
    <text evidence="2">The sequence shown here is derived from an EMBL/GenBank/DDBJ whole genome shotgun (WGS) entry which is preliminary data.</text>
</comment>
<dbReference type="Proteomes" id="UP001292094">
    <property type="component" value="Unassembled WGS sequence"/>
</dbReference>
<evidence type="ECO:0000313" key="3">
    <source>
        <dbReference type="Proteomes" id="UP001292094"/>
    </source>
</evidence>
<dbReference type="EMBL" id="JAWZYT010001138">
    <property type="protein sequence ID" value="KAK4315144.1"/>
    <property type="molecule type" value="Genomic_DNA"/>
</dbReference>
<evidence type="ECO:0000313" key="2">
    <source>
        <dbReference type="EMBL" id="KAK4315144.1"/>
    </source>
</evidence>
<proteinExistence type="predicted"/>
<dbReference type="AlphaFoldDB" id="A0AAE1PVL0"/>
<sequence length="99" mass="10890">MKHSQHWPVHSHHRPQASTPPDIVVLETEAVAIPAQLQPAFTTMHSNIEPCPYYSCTPHSALSLLPTPHSALSLLPTPHSALFLLPTPHSAWSLLPHYA</sequence>
<reference evidence="2" key="1">
    <citation type="submission" date="2023-11" db="EMBL/GenBank/DDBJ databases">
        <title>Genome assemblies of two species of porcelain crab, Petrolisthes cinctipes and Petrolisthes manimaculis (Anomura: Porcellanidae).</title>
        <authorList>
            <person name="Angst P."/>
        </authorList>
    </citation>
    <scope>NUCLEOTIDE SEQUENCE</scope>
    <source>
        <strain evidence="2">PB745_02</strain>
        <tissue evidence="2">Gill</tissue>
    </source>
</reference>
<feature type="compositionally biased region" description="Basic residues" evidence="1">
    <location>
        <begin position="1"/>
        <end position="15"/>
    </location>
</feature>
<evidence type="ECO:0000256" key="1">
    <source>
        <dbReference type="SAM" id="MobiDB-lite"/>
    </source>
</evidence>